<dbReference type="PANTHER" id="PTHR43377:SF2">
    <property type="entry name" value="BINDING ROSSMANN FOLD OXIDOREDUCTASE, PUTATIVE (AFU_ORTHOLOGUE AFUA_4G00560)-RELATED"/>
    <property type="match status" value="1"/>
</dbReference>
<feature type="domain" description="Gfo/Idh/MocA-like oxidoreductase N-terminal" evidence="2">
    <location>
        <begin position="2"/>
        <end position="96"/>
    </location>
</feature>
<accession>A0ABR9K648</accession>
<dbReference type="Gene3D" id="3.30.360.10">
    <property type="entry name" value="Dihydrodipicolinate Reductase, domain 2"/>
    <property type="match status" value="1"/>
</dbReference>
<evidence type="ECO:0000256" key="1">
    <source>
        <dbReference type="ARBA" id="ARBA00010928"/>
    </source>
</evidence>
<dbReference type="InterPro" id="IPR036291">
    <property type="entry name" value="NAD(P)-bd_dom_sf"/>
</dbReference>
<keyword evidence="5" id="KW-1185">Reference proteome</keyword>
<dbReference type="InterPro" id="IPR004104">
    <property type="entry name" value="Gfo/Idh/MocA-like_OxRdtase_C"/>
</dbReference>
<dbReference type="PANTHER" id="PTHR43377">
    <property type="entry name" value="BILIVERDIN REDUCTASE A"/>
    <property type="match status" value="1"/>
</dbReference>
<proteinExistence type="inferred from homology"/>
<evidence type="ECO:0000313" key="5">
    <source>
        <dbReference type="Proteomes" id="UP000661607"/>
    </source>
</evidence>
<dbReference type="EMBL" id="JADBEF010000001">
    <property type="protein sequence ID" value="MBE1557492.1"/>
    <property type="molecule type" value="Genomic_DNA"/>
</dbReference>
<dbReference type="SUPFAM" id="SSF51735">
    <property type="entry name" value="NAD(P)-binding Rossmann-fold domains"/>
    <property type="match status" value="1"/>
</dbReference>
<dbReference type="Pfam" id="PF01408">
    <property type="entry name" value="GFO_IDH_MocA"/>
    <property type="match status" value="1"/>
</dbReference>
<evidence type="ECO:0000259" key="2">
    <source>
        <dbReference type="Pfam" id="PF01408"/>
    </source>
</evidence>
<dbReference type="Gene3D" id="3.40.50.720">
    <property type="entry name" value="NAD(P)-binding Rossmann-like Domain"/>
    <property type="match status" value="1"/>
</dbReference>
<dbReference type="InterPro" id="IPR051450">
    <property type="entry name" value="Gfo/Idh/MocA_Oxidoreductases"/>
</dbReference>
<comment type="caution">
    <text evidence="4">The sequence shown here is derived from an EMBL/GenBank/DDBJ whole genome shotgun (WGS) entry which is preliminary data.</text>
</comment>
<protein>
    <submittedName>
        <fullName evidence="4">Dehydrogenase</fullName>
    </submittedName>
</protein>
<feature type="domain" description="Gfo/Idh/MocA-like oxidoreductase C-terminal" evidence="3">
    <location>
        <begin position="108"/>
        <end position="304"/>
    </location>
</feature>
<reference evidence="4 5" key="1">
    <citation type="submission" date="2020-10" db="EMBL/GenBank/DDBJ databases">
        <title>Sequencing the genomes of 1000 actinobacteria strains.</title>
        <authorList>
            <person name="Klenk H.-P."/>
        </authorList>
    </citation>
    <scope>NUCLEOTIDE SEQUENCE [LARGE SCALE GENOMIC DNA]</scope>
    <source>
        <strain evidence="4 5">DSM 43748</strain>
    </source>
</reference>
<sequence>MAIAEPDLGRRRRFAAEFGLASEDVFHDWADLAGVGRLADAVVIATQDHLHVDPAVAFAELGYHILVEKPMAPTETDARRIVAAVQRHSVVFAVGHVLRYTPYTLALKAVIEQGRIGDLASVEHLEPVGWWHQAHSFVRGDWRRADTSAPMLLTKSCHDMDWLLHVIGLQPVRVASFGGLLHFRPENRPEGAGERCTGCAVEADCPYSATRLYLGCLGDPNTEFWPLSAVTAEPTAEAVLHALETGPYGRCVYDCDNDVVDQQVVMLEFEGGVTASFTMTAFTPLEHRKTRLFGTHGYLEGDGMTLRIVDFRTGKEEWIDTRTEAGPSAADGHGGGDAGLTAAFLHAVTSADQTLLGCDPQEALAGHLLVWAAERARETGTVQAL</sequence>
<comment type="similarity">
    <text evidence="1">Belongs to the Gfo/Idh/MocA family.</text>
</comment>
<gene>
    <name evidence="4" type="ORF">H4W81_000271</name>
</gene>
<organism evidence="4 5">
    <name type="scientific">Nonomuraea africana</name>
    <dbReference type="NCBI Taxonomy" id="46171"/>
    <lineage>
        <taxon>Bacteria</taxon>
        <taxon>Bacillati</taxon>
        <taxon>Actinomycetota</taxon>
        <taxon>Actinomycetes</taxon>
        <taxon>Streptosporangiales</taxon>
        <taxon>Streptosporangiaceae</taxon>
        <taxon>Nonomuraea</taxon>
    </lineage>
</organism>
<name>A0ABR9K648_9ACTN</name>
<dbReference type="SUPFAM" id="SSF55347">
    <property type="entry name" value="Glyceraldehyde-3-phosphate dehydrogenase-like, C-terminal domain"/>
    <property type="match status" value="1"/>
</dbReference>
<evidence type="ECO:0000259" key="3">
    <source>
        <dbReference type="Pfam" id="PF02894"/>
    </source>
</evidence>
<dbReference type="Pfam" id="PF02894">
    <property type="entry name" value="GFO_IDH_MocA_C"/>
    <property type="match status" value="1"/>
</dbReference>
<dbReference type="InterPro" id="IPR000683">
    <property type="entry name" value="Gfo/Idh/MocA-like_OxRdtase_N"/>
</dbReference>
<evidence type="ECO:0000313" key="4">
    <source>
        <dbReference type="EMBL" id="MBE1557492.1"/>
    </source>
</evidence>
<dbReference type="Proteomes" id="UP000661607">
    <property type="component" value="Unassembled WGS sequence"/>
</dbReference>